<dbReference type="Gene3D" id="1.50.10.20">
    <property type="match status" value="1"/>
</dbReference>
<dbReference type="AlphaFoldDB" id="A0A9N9JN54"/>
<reference evidence="4" key="1">
    <citation type="submission" date="2021-06" db="EMBL/GenBank/DDBJ databases">
        <authorList>
            <person name="Kallberg Y."/>
            <person name="Tangrot J."/>
            <person name="Rosling A."/>
        </authorList>
    </citation>
    <scope>NUCLEOTIDE SEQUENCE</scope>
    <source>
        <strain evidence="4">FL966</strain>
    </source>
</reference>
<dbReference type="PANTHER" id="PTHR11764:SF20">
    <property type="entry name" value="LANOSTEROL SYNTHASE"/>
    <property type="match status" value="1"/>
</dbReference>
<comment type="caution">
    <text evidence="4">The sequence shown here is derived from an EMBL/GenBank/DDBJ whole genome shotgun (WGS) entry which is preliminary data.</text>
</comment>
<sequence length="126" mass="14395">LGSDGIFTSLTNGSQNWGTALTVLATIETVSKERLCQTIDILLAMQNSDSGFGSYERIRECTSIILNALHAFQKRYPDYRTTEIEQVSKKAIQYLHNSQYYHGGWYGSWGIRFTFATIFVIQWLKN</sequence>
<evidence type="ECO:0000313" key="4">
    <source>
        <dbReference type="EMBL" id="CAG8789594.1"/>
    </source>
</evidence>
<dbReference type="PANTHER" id="PTHR11764">
    <property type="entry name" value="TERPENE CYCLASE/MUTASE FAMILY MEMBER"/>
    <property type="match status" value="1"/>
</dbReference>
<dbReference type="GO" id="GO:0000250">
    <property type="term" value="F:lanosterol synthase activity"/>
    <property type="evidence" value="ECO:0007669"/>
    <property type="project" value="TreeGrafter"/>
</dbReference>
<dbReference type="GO" id="GO:0016104">
    <property type="term" value="P:triterpenoid biosynthetic process"/>
    <property type="evidence" value="ECO:0007669"/>
    <property type="project" value="InterPro"/>
</dbReference>
<evidence type="ECO:0000256" key="1">
    <source>
        <dbReference type="ARBA" id="ARBA00009755"/>
    </source>
</evidence>
<keyword evidence="2" id="KW-0677">Repeat</keyword>
<dbReference type="InterPro" id="IPR032696">
    <property type="entry name" value="SQ_cyclase_C"/>
</dbReference>
<evidence type="ECO:0000259" key="3">
    <source>
        <dbReference type="Pfam" id="PF13243"/>
    </source>
</evidence>
<comment type="similarity">
    <text evidence="1">Belongs to the terpene cyclase/mutase family.</text>
</comment>
<name>A0A9N9JN54_9GLOM</name>
<gene>
    <name evidence="4" type="ORF">CPELLU_LOCUS16916</name>
</gene>
<dbReference type="InterPro" id="IPR008930">
    <property type="entry name" value="Terpenoid_cyclase/PrenylTrfase"/>
</dbReference>
<evidence type="ECO:0000256" key="2">
    <source>
        <dbReference type="ARBA" id="ARBA00022737"/>
    </source>
</evidence>
<evidence type="ECO:0000313" key="5">
    <source>
        <dbReference type="Proteomes" id="UP000789759"/>
    </source>
</evidence>
<proteinExistence type="inferred from homology"/>
<organism evidence="4 5">
    <name type="scientific">Cetraspora pellucida</name>
    <dbReference type="NCBI Taxonomy" id="1433469"/>
    <lineage>
        <taxon>Eukaryota</taxon>
        <taxon>Fungi</taxon>
        <taxon>Fungi incertae sedis</taxon>
        <taxon>Mucoromycota</taxon>
        <taxon>Glomeromycotina</taxon>
        <taxon>Glomeromycetes</taxon>
        <taxon>Diversisporales</taxon>
        <taxon>Gigasporaceae</taxon>
        <taxon>Cetraspora</taxon>
    </lineage>
</organism>
<dbReference type="GO" id="GO:0005811">
    <property type="term" value="C:lipid droplet"/>
    <property type="evidence" value="ECO:0007669"/>
    <property type="project" value="InterPro"/>
</dbReference>
<dbReference type="SUPFAM" id="SSF48239">
    <property type="entry name" value="Terpenoid cyclases/Protein prenyltransferases"/>
    <property type="match status" value="1"/>
</dbReference>
<feature type="domain" description="Squalene cyclase C-terminal" evidence="3">
    <location>
        <begin position="80"/>
        <end position="125"/>
    </location>
</feature>
<dbReference type="EMBL" id="CAJVQA010026626">
    <property type="protein sequence ID" value="CAG8789594.1"/>
    <property type="molecule type" value="Genomic_DNA"/>
</dbReference>
<dbReference type="GO" id="GO:0006695">
    <property type="term" value="P:cholesterol biosynthetic process"/>
    <property type="evidence" value="ECO:0007669"/>
    <property type="project" value="TreeGrafter"/>
</dbReference>
<dbReference type="OrthoDB" id="21502at2759"/>
<dbReference type="Proteomes" id="UP000789759">
    <property type="component" value="Unassembled WGS sequence"/>
</dbReference>
<feature type="non-terminal residue" evidence="4">
    <location>
        <position position="1"/>
    </location>
</feature>
<keyword evidence="5" id="KW-1185">Reference proteome</keyword>
<accession>A0A9N9JN54</accession>
<dbReference type="Pfam" id="PF13243">
    <property type="entry name" value="SQHop_cyclase_C"/>
    <property type="match status" value="1"/>
</dbReference>
<dbReference type="InterPro" id="IPR018333">
    <property type="entry name" value="Squalene_cyclase"/>
</dbReference>
<protein>
    <submittedName>
        <fullName evidence="4">10930_t:CDS:1</fullName>
    </submittedName>
</protein>